<dbReference type="EC" id="3.5.4.16" evidence="3"/>
<evidence type="ECO:0000259" key="8">
    <source>
        <dbReference type="Pfam" id="PF01227"/>
    </source>
</evidence>
<dbReference type="GO" id="GO:0008270">
    <property type="term" value="F:zinc ion binding"/>
    <property type="evidence" value="ECO:0007669"/>
    <property type="project" value="TreeGrafter"/>
</dbReference>
<evidence type="ECO:0000256" key="2">
    <source>
        <dbReference type="ARBA" id="ARBA00008085"/>
    </source>
</evidence>
<feature type="region of interest" description="Disordered" evidence="7">
    <location>
        <begin position="42"/>
        <end position="63"/>
    </location>
</feature>
<feature type="domain" description="GTP cyclohydrolase I" evidence="8">
    <location>
        <begin position="65"/>
        <end position="217"/>
    </location>
</feature>
<dbReference type="GO" id="GO:0046654">
    <property type="term" value="P:tetrahydrofolate biosynthetic process"/>
    <property type="evidence" value="ECO:0007669"/>
    <property type="project" value="InterPro"/>
</dbReference>
<dbReference type="InterPro" id="IPR043134">
    <property type="entry name" value="GTP-CH-I_N"/>
</dbReference>
<comment type="pathway">
    <text evidence="1">Cofactor biosynthesis; 7,8-dihydroneopterin triphosphate biosynthesis; 7,8-dihydroneopterin triphosphate from GTP: step 1/1.</text>
</comment>
<name>A0A1D1YN05_9ARAE</name>
<dbReference type="InterPro" id="IPR020602">
    <property type="entry name" value="GTP_CycHdrlase_I_dom"/>
</dbReference>
<dbReference type="SUPFAM" id="SSF55620">
    <property type="entry name" value="Tetrahydrobiopterin biosynthesis enzymes-like"/>
    <property type="match status" value="2"/>
</dbReference>
<dbReference type="FunFam" id="3.30.1130.10:FF:000007">
    <property type="entry name" value="GTP cyclohydrolase 1"/>
    <property type="match status" value="1"/>
</dbReference>
<evidence type="ECO:0000256" key="3">
    <source>
        <dbReference type="ARBA" id="ARBA00012715"/>
    </source>
</evidence>
<accession>A0A1D1YN05</accession>
<feature type="domain" description="GTP cyclohydrolase I" evidence="8">
    <location>
        <begin position="324"/>
        <end position="510"/>
    </location>
</feature>
<dbReference type="Pfam" id="PF01227">
    <property type="entry name" value="GTP_cyclohydroI"/>
    <property type="match status" value="2"/>
</dbReference>
<keyword evidence="5 9" id="KW-0378">Hydrolase</keyword>
<evidence type="ECO:0000256" key="5">
    <source>
        <dbReference type="ARBA" id="ARBA00022801"/>
    </source>
</evidence>
<dbReference type="GO" id="GO:0006729">
    <property type="term" value="P:tetrahydrobiopterin biosynthetic process"/>
    <property type="evidence" value="ECO:0007669"/>
    <property type="project" value="TreeGrafter"/>
</dbReference>
<evidence type="ECO:0000256" key="6">
    <source>
        <dbReference type="ARBA" id="ARBA00030854"/>
    </source>
</evidence>
<dbReference type="InterPro" id="IPR001474">
    <property type="entry name" value="GTP_CycHdrlase_I"/>
</dbReference>
<organism evidence="9">
    <name type="scientific">Anthurium amnicola</name>
    <dbReference type="NCBI Taxonomy" id="1678845"/>
    <lineage>
        <taxon>Eukaryota</taxon>
        <taxon>Viridiplantae</taxon>
        <taxon>Streptophyta</taxon>
        <taxon>Embryophyta</taxon>
        <taxon>Tracheophyta</taxon>
        <taxon>Spermatophyta</taxon>
        <taxon>Magnoliopsida</taxon>
        <taxon>Liliopsida</taxon>
        <taxon>Araceae</taxon>
        <taxon>Pothoideae</taxon>
        <taxon>Potheae</taxon>
        <taxon>Anthurium</taxon>
    </lineage>
</organism>
<feature type="compositionally biased region" description="Low complexity" evidence="7">
    <location>
        <begin position="51"/>
        <end position="63"/>
    </location>
</feature>
<dbReference type="PANTHER" id="PTHR11109:SF7">
    <property type="entry name" value="GTP CYCLOHYDROLASE 1"/>
    <property type="match status" value="1"/>
</dbReference>
<evidence type="ECO:0000256" key="1">
    <source>
        <dbReference type="ARBA" id="ARBA00005080"/>
    </source>
</evidence>
<dbReference type="EMBL" id="GDJX01011925">
    <property type="protein sequence ID" value="JAT56011.1"/>
    <property type="molecule type" value="Transcribed_RNA"/>
</dbReference>
<dbReference type="Gene3D" id="3.30.1130.10">
    <property type="match status" value="2"/>
</dbReference>
<feature type="non-terminal residue" evidence="9">
    <location>
        <position position="1"/>
    </location>
</feature>
<dbReference type="Gene3D" id="1.10.286.10">
    <property type="match status" value="2"/>
</dbReference>
<dbReference type="GO" id="GO:0005525">
    <property type="term" value="F:GTP binding"/>
    <property type="evidence" value="ECO:0007669"/>
    <property type="project" value="TreeGrafter"/>
</dbReference>
<gene>
    <name evidence="9" type="primary">folE_3</name>
    <name evidence="9" type="ORF">g.12898</name>
</gene>
<dbReference type="UniPathway" id="UPA00848">
    <property type="reaction ID" value="UER00151"/>
</dbReference>
<protein>
    <recommendedName>
        <fullName evidence="4">GTP cyclohydrolase 1</fullName>
        <ecNumber evidence="3">3.5.4.16</ecNumber>
    </recommendedName>
    <alternativeName>
        <fullName evidence="6">GTP cyclohydrolase I</fullName>
    </alternativeName>
</protein>
<evidence type="ECO:0000256" key="7">
    <source>
        <dbReference type="SAM" id="MobiDB-lite"/>
    </source>
</evidence>
<dbReference type="PROSITE" id="PS00860">
    <property type="entry name" value="GTP_CYCLOHYDROL_1_2"/>
    <property type="match status" value="1"/>
</dbReference>
<comment type="similarity">
    <text evidence="2">Belongs to the GTP cyclohydrolase I family.</text>
</comment>
<evidence type="ECO:0000313" key="9">
    <source>
        <dbReference type="EMBL" id="JAT56011.1"/>
    </source>
</evidence>
<evidence type="ECO:0000256" key="4">
    <source>
        <dbReference type="ARBA" id="ARBA00017272"/>
    </source>
</evidence>
<dbReference type="AlphaFoldDB" id="A0A1D1YN05"/>
<dbReference type="PANTHER" id="PTHR11109">
    <property type="entry name" value="GTP CYCLOHYDROLASE I"/>
    <property type="match status" value="1"/>
</dbReference>
<sequence>APAPAPARSRFRSCAMGALGEGCFGGELECNGLGQVLRVGMEEEEEGGRGSVSESESESGSTAGIEDAVKVLLQGLGEDPDREGLRRTPLRVAKAFREGTRGYRESAHDIVQGALFPEAGLKIGTGQAGGTGGLVVVRDITLFSYCESCLLPFSVQCHVGYVPSGQRVVGLSKLARVADVFAKRLQDPQRLANDVCSALESSIKPAGVVVYLQCWHIQFPEVTRNYLVQRQRSKSDSEGWLQVPACSSSGVFEEENSIFWIDFLALLKFRGVNVTKKPKHIFPIQQSWCPLRSQEMPVCNGHNANPTNFTVTSKSGTTQATMLAAVSSILTLLGEDPQRKELVGTPHRFVQWLMNFKRSSFEWKLNGFSNSIVDLYKKAHEDVGYDQSVIHSELNLPFCSQCEHHLLPFHGVVHVGYFGSQELKPVDRSMLQSVVHFYSSKLQVQERLTRLIAEMVSSIVHRGVLVVVEANHICMISRGIEKVGSSTATIAVLGQFATNIEAREMFLQGISNSYAPGE</sequence>
<proteinExistence type="inferred from homology"/>
<reference evidence="9" key="1">
    <citation type="submission" date="2015-07" db="EMBL/GenBank/DDBJ databases">
        <title>Transcriptome Assembly of Anthurium amnicola.</title>
        <authorList>
            <person name="Suzuki J."/>
        </authorList>
    </citation>
    <scope>NUCLEOTIDE SEQUENCE</scope>
</reference>
<dbReference type="GO" id="GO:0005737">
    <property type="term" value="C:cytoplasm"/>
    <property type="evidence" value="ECO:0007669"/>
    <property type="project" value="TreeGrafter"/>
</dbReference>
<dbReference type="InterPro" id="IPR043133">
    <property type="entry name" value="GTP-CH-I_C/QueF"/>
</dbReference>
<dbReference type="GO" id="GO:0003934">
    <property type="term" value="F:GTP cyclohydrolase I activity"/>
    <property type="evidence" value="ECO:0007669"/>
    <property type="project" value="UniProtKB-EC"/>
</dbReference>
<dbReference type="InterPro" id="IPR018234">
    <property type="entry name" value="GTP_CycHdrlase_I_CS"/>
</dbReference>